<evidence type="ECO:0000256" key="3">
    <source>
        <dbReference type="ARBA" id="ARBA00022801"/>
    </source>
</evidence>
<dbReference type="SUPFAM" id="SSF56281">
    <property type="entry name" value="Metallo-hydrolase/oxidoreductase"/>
    <property type="match status" value="1"/>
</dbReference>
<evidence type="ECO:0000313" key="8">
    <source>
        <dbReference type="Proteomes" id="UP000183687"/>
    </source>
</evidence>
<evidence type="ECO:0000313" key="7">
    <source>
        <dbReference type="EMBL" id="SEB97283.1"/>
    </source>
</evidence>
<feature type="domain" description="Metallo-beta-lactamase" evidence="6">
    <location>
        <begin position="25"/>
        <end position="199"/>
    </location>
</feature>
<protein>
    <submittedName>
        <fullName evidence="7">Glyoxylase, beta-lactamase superfamily II</fullName>
    </submittedName>
</protein>
<gene>
    <name evidence="7" type="ORF">SAMN04489746_1367</name>
</gene>
<reference evidence="7 8" key="1">
    <citation type="submission" date="2016-10" db="EMBL/GenBank/DDBJ databases">
        <authorList>
            <person name="Varghese N."/>
            <person name="Submissions S."/>
        </authorList>
    </citation>
    <scope>NUCLEOTIDE SEQUENCE [LARGE SCALE GENOMIC DNA]</scope>
    <source>
        <strain evidence="7 8">DSM 20586</strain>
    </source>
</reference>
<sequence length="216" mass="22621">MAISVMNTVSYGTDTIHWFVVGPISTNCYAYVSDGECLVVDPGFDGAALAQQLADQNITTIVATHGHGDHVGGVAELMRPSTAFLINEKDVAMAQSATAPGHRPGESLPPDPTRTLSEGDVVHVGTASFRIIETPGHSRGGICLVGQGTAEGLCFTGDTLFAGSAGRVDLPGGNLDELMHSLTKLKEELAPDCLVLPGHGTVSSMQEELATNRFYQ</sequence>
<proteinExistence type="predicted"/>
<dbReference type="PANTHER" id="PTHR46233">
    <property type="entry name" value="HYDROXYACYLGLUTATHIONE HYDROLASE GLOC"/>
    <property type="match status" value="1"/>
</dbReference>
<evidence type="ECO:0000256" key="4">
    <source>
        <dbReference type="ARBA" id="ARBA00022833"/>
    </source>
</evidence>
<evidence type="ECO:0000256" key="5">
    <source>
        <dbReference type="SAM" id="MobiDB-lite"/>
    </source>
</evidence>
<dbReference type="GO" id="GO:0016787">
    <property type="term" value="F:hydrolase activity"/>
    <property type="evidence" value="ECO:0007669"/>
    <property type="project" value="UniProtKB-KW"/>
</dbReference>
<name>A0AB38A7V0_9ACTN</name>
<keyword evidence="3" id="KW-0378">Hydrolase</keyword>
<comment type="cofactor">
    <cofactor evidence="1">
        <name>Zn(2+)</name>
        <dbReference type="ChEBI" id="CHEBI:29105"/>
    </cofactor>
</comment>
<evidence type="ECO:0000256" key="1">
    <source>
        <dbReference type="ARBA" id="ARBA00001947"/>
    </source>
</evidence>
<dbReference type="GO" id="GO:0046872">
    <property type="term" value="F:metal ion binding"/>
    <property type="evidence" value="ECO:0007669"/>
    <property type="project" value="UniProtKB-KW"/>
</dbReference>
<dbReference type="EMBL" id="FNSH01000001">
    <property type="protein sequence ID" value="SEB97283.1"/>
    <property type="molecule type" value="Genomic_DNA"/>
</dbReference>
<dbReference type="RefSeq" id="WP_002563968.1">
    <property type="nucleotide sequence ID" value="NZ_CALJSN010000010.1"/>
</dbReference>
<organism evidence="7 8">
    <name type="scientific">Atopobium minutum</name>
    <dbReference type="NCBI Taxonomy" id="1381"/>
    <lineage>
        <taxon>Bacteria</taxon>
        <taxon>Bacillati</taxon>
        <taxon>Actinomycetota</taxon>
        <taxon>Coriobacteriia</taxon>
        <taxon>Coriobacteriales</taxon>
        <taxon>Atopobiaceae</taxon>
        <taxon>Atopobium</taxon>
    </lineage>
</organism>
<keyword evidence="4" id="KW-0862">Zinc</keyword>
<keyword evidence="2" id="KW-0479">Metal-binding</keyword>
<feature type="region of interest" description="Disordered" evidence="5">
    <location>
        <begin position="97"/>
        <end position="116"/>
    </location>
</feature>
<evidence type="ECO:0000259" key="6">
    <source>
        <dbReference type="SMART" id="SM00849"/>
    </source>
</evidence>
<comment type="caution">
    <text evidence="7">The sequence shown here is derived from an EMBL/GenBank/DDBJ whole genome shotgun (WGS) entry which is preliminary data.</text>
</comment>
<dbReference type="Gene3D" id="3.60.15.10">
    <property type="entry name" value="Ribonuclease Z/Hydroxyacylglutathione hydrolase-like"/>
    <property type="match status" value="1"/>
</dbReference>
<dbReference type="InterPro" id="IPR036866">
    <property type="entry name" value="RibonucZ/Hydroxyglut_hydro"/>
</dbReference>
<dbReference type="SMART" id="SM00849">
    <property type="entry name" value="Lactamase_B"/>
    <property type="match status" value="1"/>
</dbReference>
<dbReference type="Pfam" id="PF00753">
    <property type="entry name" value="Lactamase_B"/>
    <property type="match status" value="1"/>
</dbReference>
<dbReference type="CDD" id="cd06262">
    <property type="entry name" value="metallo-hydrolase-like_MBL-fold"/>
    <property type="match status" value="1"/>
</dbReference>
<accession>A0AB38A7V0</accession>
<dbReference type="InterPro" id="IPR001279">
    <property type="entry name" value="Metallo-B-lactamas"/>
</dbReference>
<dbReference type="Proteomes" id="UP000183687">
    <property type="component" value="Unassembled WGS sequence"/>
</dbReference>
<evidence type="ECO:0000256" key="2">
    <source>
        <dbReference type="ARBA" id="ARBA00022723"/>
    </source>
</evidence>
<dbReference type="InterPro" id="IPR051453">
    <property type="entry name" value="MBL_Glyoxalase_II"/>
</dbReference>
<dbReference type="AlphaFoldDB" id="A0AB38A7V0"/>
<dbReference type="PANTHER" id="PTHR46233:SF3">
    <property type="entry name" value="HYDROXYACYLGLUTATHIONE HYDROLASE GLOC"/>
    <property type="match status" value="1"/>
</dbReference>